<evidence type="ECO:0000256" key="5">
    <source>
        <dbReference type="PIRSR" id="PIRSR602403-1"/>
    </source>
</evidence>
<dbReference type="InterPro" id="IPR050121">
    <property type="entry name" value="Cytochrome_P450_monoxygenase"/>
</dbReference>
<proteinExistence type="inferred from homology"/>
<dbReference type="InterPro" id="IPR036396">
    <property type="entry name" value="Cyt_P450_sf"/>
</dbReference>
<evidence type="ECO:0008006" key="9">
    <source>
        <dbReference type="Google" id="ProtNLM"/>
    </source>
</evidence>
<reference evidence="8" key="1">
    <citation type="journal article" date="2012" name="PLoS Genet.">
        <title>The genomes of the fungal plant pathogens Cladosporium fulvum and Dothistroma septosporum reveal adaptation to different hosts and lifestyles but also signatures of common ancestry.</title>
        <authorList>
            <person name="de Wit P.J.G.M."/>
            <person name="van der Burgt A."/>
            <person name="Oekmen B."/>
            <person name="Stergiopoulos I."/>
            <person name="Abd-Elsalam K.A."/>
            <person name="Aerts A.L."/>
            <person name="Bahkali A.H."/>
            <person name="Beenen H.G."/>
            <person name="Chettri P."/>
            <person name="Cox M.P."/>
            <person name="Datema E."/>
            <person name="de Vries R.P."/>
            <person name="Dhillon B."/>
            <person name="Ganley A.R."/>
            <person name="Griffiths S.A."/>
            <person name="Guo Y."/>
            <person name="Hamelin R.C."/>
            <person name="Henrissat B."/>
            <person name="Kabir M.S."/>
            <person name="Jashni M.K."/>
            <person name="Kema G."/>
            <person name="Klaubauf S."/>
            <person name="Lapidus A."/>
            <person name="Levasseur A."/>
            <person name="Lindquist E."/>
            <person name="Mehrabi R."/>
            <person name="Ohm R.A."/>
            <person name="Owen T.J."/>
            <person name="Salamov A."/>
            <person name="Schwelm A."/>
            <person name="Schijlen E."/>
            <person name="Sun H."/>
            <person name="van den Burg H.A."/>
            <person name="van Ham R.C.H.J."/>
            <person name="Zhang S."/>
            <person name="Goodwin S.B."/>
            <person name="Grigoriev I.V."/>
            <person name="Collemare J."/>
            <person name="Bradshaw R.E."/>
        </authorList>
    </citation>
    <scope>NUCLEOTIDE SEQUENCE [LARGE SCALE GENOMIC DNA]</scope>
    <source>
        <strain evidence="8">NZE10 / CBS 128990</strain>
    </source>
</reference>
<dbReference type="OrthoDB" id="1470350at2759"/>
<keyword evidence="8" id="KW-1185">Reference proteome</keyword>
<keyword evidence="6" id="KW-1133">Transmembrane helix</keyword>
<keyword evidence="3 5" id="KW-0479">Metal-binding</keyword>
<dbReference type="OMA" id="FAQHILM"/>
<comment type="cofactor">
    <cofactor evidence="1 5">
        <name>heme</name>
        <dbReference type="ChEBI" id="CHEBI:30413"/>
    </cofactor>
</comment>
<dbReference type="Proteomes" id="UP000016933">
    <property type="component" value="Unassembled WGS sequence"/>
</dbReference>
<dbReference type="PANTHER" id="PTHR24305">
    <property type="entry name" value="CYTOCHROME P450"/>
    <property type="match status" value="1"/>
</dbReference>
<keyword evidence="4 5" id="KW-0408">Iron</keyword>
<dbReference type="HOGENOM" id="CLU_001570_5_11_1"/>
<sequence>MRRIAAASVALPTLAFYASLGSTSFLTRPIYYAAVITSWTLCFWAWATYRIILRPKFLSSLRSLPEPTGRSWWNGFASREFHGMKGGHIAKWYCRQHTLRHDGMFRYLGILNSERIAVTTKEGVAELARRYQYDFPKTKMLEKLAEPIIGRGLVIVNGDEHKRQRRLLTPVFAMKHMRDLEPTFWAKSVEVSDKFDEIVEKTAAASGFSAPIDIDFYTGLVGLDIISKAALGTDYRSIQDPNSELVANYRECFEPTTLFRFIAILRLVVPDMFIKALPLKRVQSGLKAIALLHSSFHREIRTKKSLMKQGKLTSNDIISLLIRDRHCEDEDELVIHMLTMLGAGHETVAVSITWAMYEFARRPEWQRSVRREIRSRLPSPRSGGAPQYSDLEHESMPLLNAFVSEILRYWPAIPLTSRTAAHDTTLQGVFVGETTKVCVSIVGFNRDPANWGPTARTFDPSRWLTHDEATGRDTFDSTGGALHKTAFQTFFHGQRACIGRTFARHEMLNVLSCWIGRMDFVLTDVTQMDENNIEISGGGITSRPLQPIYVNARRVEGW</sequence>
<evidence type="ECO:0000256" key="3">
    <source>
        <dbReference type="ARBA" id="ARBA00022723"/>
    </source>
</evidence>
<dbReference type="eggNOG" id="KOG0157">
    <property type="taxonomic scope" value="Eukaryota"/>
</dbReference>
<protein>
    <recommendedName>
        <fullName evidence="9">Cytochrome P450</fullName>
    </recommendedName>
</protein>
<dbReference type="Pfam" id="PF00067">
    <property type="entry name" value="p450"/>
    <property type="match status" value="1"/>
</dbReference>
<dbReference type="AlphaFoldDB" id="N1PEK2"/>
<reference evidence="7 8" key="2">
    <citation type="journal article" date="2012" name="PLoS Pathog.">
        <title>Diverse lifestyles and strategies of plant pathogenesis encoded in the genomes of eighteen Dothideomycetes fungi.</title>
        <authorList>
            <person name="Ohm R.A."/>
            <person name="Feau N."/>
            <person name="Henrissat B."/>
            <person name="Schoch C.L."/>
            <person name="Horwitz B.A."/>
            <person name="Barry K.W."/>
            <person name="Condon B.J."/>
            <person name="Copeland A.C."/>
            <person name="Dhillon B."/>
            <person name="Glaser F."/>
            <person name="Hesse C.N."/>
            <person name="Kosti I."/>
            <person name="LaButti K."/>
            <person name="Lindquist E.A."/>
            <person name="Lucas S."/>
            <person name="Salamov A.A."/>
            <person name="Bradshaw R.E."/>
            <person name="Ciuffetti L."/>
            <person name="Hamelin R.C."/>
            <person name="Kema G.H.J."/>
            <person name="Lawrence C."/>
            <person name="Scott J.A."/>
            <person name="Spatafora J.W."/>
            <person name="Turgeon B.G."/>
            <person name="de Wit P.J.G.M."/>
            <person name="Zhong S."/>
            <person name="Goodwin S.B."/>
            <person name="Grigoriev I.V."/>
        </authorList>
    </citation>
    <scope>NUCLEOTIDE SEQUENCE [LARGE SCALE GENOMIC DNA]</scope>
    <source>
        <strain evidence="8">NZE10 / CBS 128990</strain>
    </source>
</reference>
<accession>N1PEK2</accession>
<dbReference type="GO" id="GO:0020037">
    <property type="term" value="F:heme binding"/>
    <property type="evidence" value="ECO:0007669"/>
    <property type="project" value="InterPro"/>
</dbReference>
<dbReference type="GO" id="GO:0004497">
    <property type="term" value="F:monooxygenase activity"/>
    <property type="evidence" value="ECO:0007669"/>
    <property type="project" value="InterPro"/>
</dbReference>
<evidence type="ECO:0000256" key="4">
    <source>
        <dbReference type="ARBA" id="ARBA00023004"/>
    </source>
</evidence>
<dbReference type="GO" id="GO:0005506">
    <property type="term" value="F:iron ion binding"/>
    <property type="evidence" value="ECO:0007669"/>
    <property type="project" value="InterPro"/>
</dbReference>
<dbReference type="STRING" id="675120.N1PEK2"/>
<evidence type="ECO:0000256" key="6">
    <source>
        <dbReference type="SAM" id="Phobius"/>
    </source>
</evidence>
<evidence type="ECO:0000313" key="7">
    <source>
        <dbReference type="EMBL" id="EME40777.1"/>
    </source>
</evidence>
<dbReference type="Gene3D" id="1.10.630.10">
    <property type="entry name" value="Cytochrome P450"/>
    <property type="match status" value="1"/>
</dbReference>
<dbReference type="PRINTS" id="PR00385">
    <property type="entry name" value="P450"/>
</dbReference>
<dbReference type="InterPro" id="IPR002403">
    <property type="entry name" value="Cyt_P450_E_grp-IV"/>
</dbReference>
<name>N1PEK2_DOTSN</name>
<dbReference type="SUPFAM" id="SSF48264">
    <property type="entry name" value="Cytochrome P450"/>
    <property type="match status" value="1"/>
</dbReference>
<dbReference type="PRINTS" id="PR00465">
    <property type="entry name" value="EP450IV"/>
</dbReference>
<feature type="binding site" description="axial binding residue" evidence="5">
    <location>
        <position position="497"/>
    </location>
    <ligand>
        <name>heme</name>
        <dbReference type="ChEBI" id="CHEBI:30413"/>
    </ligand>
    <ligandPart>
        <name>Fe</name>
        <dbReference type="ChEBI" id="CHEBI:18248"/>
    </ligandPart>
</feature>
<keyword evidence="6" id="KW-0472">Membrane</keyword>
<keyword evidence="5" id="KW-0349">Heme</keyword>
<evidence type="ECO:0000256" key="2">
    <source>
        <dbReference type="ARBA" id="ARBA00010617"/>
    </source>
</evidence>
<dbReference type="InterPro" id="IPR001128">
    <property type="entry name" value="Cyt_P450"/>
</dbReference>
<dbReference type="PANTHER" id="PTHR24305:SF166">
    <property type="entry name" value="CYTOCHROME P450 12A4, MITOCHONDRIAL-RELATED"/>
    <property type="match status" value="1"/>
</dbReference>
<comment type="similarity">
    <text evidence="2">Belongs to the cytochrome P450 family.</text>
</comment>
<feature type="transmembrane region" description="Helical" evidence="6">
    <location>
        <begin position="31"/>
        <end position="52"/>
    </location>
</feature>
<evidence type="ECO:0000256" key="1">
    <source>
        <dbReference type="ARBA" id="ARBA00001971"/>
    </source>
</evidence>
<evidence type="ECO:0000313" key="8">
    <source>
        <dbReference type="Proteomes" id="UP000016933"/>
    </source>
</evidence>
<dbReference type="EMBL" id="KB446543">
    <property type="protein sequence ID" value="EME40777.1"/>
    <property type="molecule type" value="Genomic_DNA"/>
</dbReference>
<dbReference type="GO" id="GO:0016705">
    <property type="term" value="F:oxidoreductase activity, acting on paired donors, with incorporation or reduction of molecular oxygen"/>
    <property type="evidence" value="ECO:0007669"/>
    <property type="project" value="InterPro"/>
</dbReference>
<keyword evidence="6" id="KW-0812">Transmembrane</keyword>
<organism evidence="7 8">
    <name type="scientific">Dothistroma septosporum (strain NZE10 / CBS 128990)</name>
    <name type="common">Red band needle blight fungus</name>
    <name type="synonym">Mycosphaerella pini</name>
    <dbReference type="NCBI Taxonomy" id="675120"/>
    <lineage>
        <taxon>Eukaryota</taxon>
        <taxon>Fungi</taxon>
        <taxon>Dikarya</taxon>
        <taxon>Ascomycota</taxon>
        <taxon>Pezizomycotina</taxon>
        <taxon>Dothideomycetes</taxon>
        <taxon>Dothideomycetidae</taxon>
        <taxon>Mycosphaerellales</taxon>
        <taxon>Mycosphaerellaceae</taxon>
        <taxon>Dothistroma</taxon>
    </lineage>
</organism>
<gene>
    <name evidence="7" type="ORF">DOTSEDRAFT_136392</name>
</gene>